<dbReference type="Pfam" id="PF07962">
    <property type="entry name" value="Swi3"/>
    <property type="match status" value="1"/>
</dbReference>
<organism evidence="11 12">
    <name type="scientific">Kluyveromyces marxianus</name>
    <name type="common">Yeast</name>
    <name type="synonym">Candida kefyr</name>
    <dbReference type="NCBI Taxonomy" id="4911"/>
    <lineage>
        <taxon>Eukaryota</taxon>
        <taxon>Fungi</taxon>
        <taxon>Dikarya</taxon>
        <taxon>Ascomycota</taxon>
        <taxon>Saccharomycotina</taxon>
        <taxon>Saccharomycetes</taxon>
        <taxon>Saccharomycetales</taxon>
        <taxon>Saccharomycetaceae</taxon>
        <taxon>Kluyveromyces</taxon>
    </lineage>
</organism>
<evidence type="ECO:0000256" key="7">
    <source>
        <dbReference type="ARBA" id="ARBA00023306"/>
    </source>
</evidence>
<feature type="compositionally biased region" description="Polar residues" evidence="9">
    <location>
        <begin position="37"/>
        <end position="52"/>
    </location>
</feature>
<dbReference type="InterPro" id="IPR012923">
    <property type="entry name" value="Csm3"/>
</dbReference>
<evidence type="ECO:0000256" key="3">
    <source>
        <dbReference type="ARBA" id="ARBA00011217"/>
    </source>
</evidence>
<feature type="compositionally biased region" description="Polar residues" evidence="9">
    <location>
        <begin position="225"/>
        <end position="238"/>
    </location>
</feature>
<comment type="subunit">
    <text evidence="3">Component of the fork protection complex (FPC) consisting of TOF1 and CSM3.</text>
</comment>
<keyword evidence="12" id="KW-1185">Reference proteome</keyword>
<proteinExistence type="inferred from homology"/>
<evidence type="ECO:0000313" key="11">
    <source>
        <dbReference type="EMBL" id="QGN16058.1"/>
    </source>
</evidence>
<dbReference type="PANTHER" id="PTHR13220:SF11">
    <property type="entry name" value="TIMELESS-INTERACTING PROTEIN"/>
    <property type="match status" value="1"/>
</dbReference>
<evidence type="ECO:0000256" key="2">
    <source>
        <dbReference type="ARBA" id="ARBA00006075"/>
    </source>
</evidence>
<feature type="domain" description="Chromosome segregation in meiosis protein 3" evidence="10">
    <location>
        <begin position="58"/>
        <end position="141"/>
    </location>
</feature>
<dbReference type="InterPro" id="IPR040038">
    <property type="entry name" value="TIPIN/Csm3/Swi3"/>
</dbReference>
<evidence type="ECO:0000313" key="12">
    <source>
        <dbReference type="Proteomes" id="UP000422736"/>
    </source>
</evidence>
<dbReference type="Proteomes" id="UP000422736">
    <property type="component" value="Chromosome 4"/>
</dbReference>
<feature type="region of interest" description="Disordered" evidence="9">
    <location>
        <begin position="152"/>
        <end position="179"/>
    </location>
</feature>
<dbReference type="PANTHER" id="PTHR13220">
    <property type="entry name" value="TIMELESS INTERACTING-RELATED"/>
    <property type="match status" value="1"/>
</dbReference>
<feature type="compositionally biased region" description="Acidic residues" evidence="9">
    <location>
        <begin position="205"/>
        <end position="214"/>
    </location>
</feature>
<comment type="subcellular location">
    <subcellularLocation>
        <location evidence="1 8">Nucleus</location>
    </subcellularLocation>
</comment>
<dbReference type="EMBL" id="CP015057">
    <property type="protein sequence ID" value="QGN16058.1"/>
    <property type="molecule type" value="Genomic_DNA"/>
</dbReference>
<feature type="compositionally biased region" description="Pro residues" evidence="9">
    <location>
        <begin position="163"/>
        <end position="173"/>
    </location>
</feature>
<accession>A0ABX6F0T7</accession>
<gene>
    <name evidence="11" type="primary">CSM3</name>
    <name evidence="11" type="ORF">FIM1_2758</name>
</gene>
<evidence type="ECO:0000259" key="10">
    <source>
        <dbReference type="Pfam" id="PF07962"/>
    </source>
</evidence>
<evidence type="ECO:0000256" key="6">
    <source>
        <dbReference type="ARBA" id="ARBA00023242"/>
    </source>
</evidence>
<evidence type="ECO:0000256" key="9">
    <source>
        <dbReference type="SAM" id="MobiDB-lite"/>
    </source>
</evidence>
<evidence type="ECO:0000256" key="5">
    <source>
        <dbReference type="ARBA" id="ARBA00022880"/>
    </source>
</evidence>
<protein>
    <recommendedName>
        <fullName evidence="8">Chromosome segregation in meiosis protein</fullName>
    </recommendedName>
</protein>
<sequence>MSLTGGMSDPLEFQGNITEDGHVTLDFELDPTINGADPTSTEQDPTLISGTTRKPRVKLTAEKLLSKKGLPYVVQHAPKSCRISKKKSPYDNLTGFLQFYQLWAHELYPKAKFKDFVALCGSLGRTDRDLREYRTNLIRKDMGMLIDEDVDGDTLQGQREPSPSSPPPPPQSSQPPQQNGLFVTEEVDSHNFLQTNQSAPHTDHGDDDDDDDDVLYSSRRKTRTDNTSSQLPSSSTVIPTAEEMEEMERAADGIATASDDEMDLLREMQQ</sequence>
<evidence type="ECO:0000256" key="8">
    <source>
        <dbReference type="RuleBase" id="RU366049"/>
    </source>
</evidence>
<reference evidence="11 12" key="2">
    <citation type="submission" date="2019-11" db="EMBL/GenBank/DDBJ databases">
        <authorList>
            <person name="Lu H."/>
        </authorList>
    </citation>
    <scope>NUCLEOTIDE SEQUENCE [LARGE SCALE GENOMIC DNA]</scope>
    <source>
        <strain evidence="11 12">FIM1</strain>
    </source>
</reference>
<evidence type="ECO:0000256" key="4">
    <source>
        <dbReference type="ARBA" id="ARBA00022763"/>
    </source>
</evidence>
<comment type="function">
    <text evidence="8">Plays an important role in the control of DNA replication and the maintenance of replication fork stability.</text>
</comment>
<keyword evidence="6 8" id="KW-0539">Nucleus</keyword>
<comment type="similarity">
    <text evidence="2 8">Belongs to the CSM3 family.</text>
</comment>
<name>A0ABX6F0T7_KLUMA</name>
<evidence type="ECO:0000256" key="1">
    <source>
        <dbReference type="ARBA" id="ARBA00004123"/>
    </source>
</evidence>
<keyword evidence="5" id="KW-0236">DNA replication inhibitor</keyword>
<feature type="region of interest" description="Disordered" evidence="9">
    <location>
        <begin position="195"/>
        <end position="241"/>
    </location>
</feature>
<keyword evidence="7 8" id="KW-0131">Cell cycle</keyword>
<keyword evidence="4 8" id="KW-0227">DNA damage</keyword>
<reference evidence="11 12" key="1">
    <citation type="submission" date="2016-03" db="EMBL/GenBank/DDBJ databases">
        <title>How can Kluyveromyces marxianus grow so fast - potential evolutionary course in Saccharomyces Complex revealed by comparative genomics.</title>
        <authorList>
            <person name="Mo W."/>
            <person name="Lu W."/>
            <person name="Yang X."/>
            <person name="Qi J."/>
            <person name="Lv H."/>
        </authorList>
    </citation>
    <scope>NUCLEOTIDE SEQUENCE [LARGE SCALE GENOMIC DNA]</scope>
    <source>
        <strain evidence="11 12">FIM1</strain>
    </source>
</reference>
<feature type="region of interest" description="Disordered" evidence="9">
    <location>
        <begin position="28"/>
        <end position="53"/>
    </location>
</feature>